<comment type="similarity">
    <text evidence="2">Belongs to the UQCRB/QCR7 family.</text>
</comment>
<keyword evidence="3" id="KW-0813">Transport</keyword>
<evidence type="ECO:0000256" key="7">
    <source>
        <dbReference type="ARBA" id="ARBA00023128"/>
    </source>
</evidence>
<protein>
    <recommendedName>
        <fullName evidence="11">Cytochrome b-c1 complex subunit 7</fullName>
    </recommendedName>
</protein>
<dbReference type="AlphaFoldDB" id="A0A0D9QGB9"/>
<gene>
    <name evidence="9" type="ORF">AK88_04364</name>
</gene>
<dbReference type="InterPro" id="IPR036544">
    <property type="entry name" value="QCR7_sf"/>
</dbReference>
<evidence type="ECO:0000256" key="8">
    <source>
        <dbReference type="ARBA" id="ARBA00023136"/>
    </source>
</evidence>
<evidence type="ECO:0000256" key="6">
    <source>
        <dbReference type="ARBA" id="ARBA00022982"/>
    </source>
</evidence>
<dbReference type="SUPFAM" id="SSF81524">
    <property type="entry name" value="14 kDa protein of cytochrome bc1 complex (Ubiquinol-cytochrome c reductase)"/>
    <property type="match status" value="1"/>
</dbReference>
<comment type="subcellular location">
    <subcellularLocation>
        <location evidence="1">Mitochondrion inner membrane</location>
        <topology evidence="1">Peripheral membrane protein</topology>
        <orientation evidence="1">Matrix side</orientation>
    </subcellularLocation>
</comment>
<dbReference type="GO" id="GO:0006122">
    <property type="term" value="P:mitochondrial electron transport, ubiquinol to cytochrome c"/>
    <property type="evidence" value="ECO:0007669"/>
    <property type="project" value="InterPro"/>
</dbReference>
<dbReference type="RefSeq" id="XP_012337397.1">
    <property type="nucleotide sequence ID" value="XM_012481974.1"/>
</dbReference>
<dbReference type="GeneID" id="24269678"/>
<keyword evidence="7" id="KW-0496">Mitochondrion</keyword>
<evidence type="ECO:0000256" key="5">
    <source>
        <dbReference type="ARBA" id="ARBA00022792"/>
    </source>
</evidence>
<evidence type="ECO:0008006" key="11">
    <source>
        <dbReference type="Google" id="ProtNLM"/>
    </source>
</evidence>
<dbReference type="OMA" id="PGMHFLV"/>
<dbReference type="OrthoDB" id="425749at2759"/>
<evidence type="ECO:0000256" key="2">
    <source>
        <dbReference type="ARBA" id="ARBA00008554"/>
    </source>
</evidence>
<dbReference type="PANTHER" id="PTHR12022:SF0">
    <property type="entry name" value="CYTOCHROME B-C1 COMPLEX SUBUNIT 7"/>
    <property type="match status" value="1"/>
</dbReference>
<dbReference type="InterPro" id="IPR003197">
    <property type="entry name" value="QCR7"/>
</dbReference>
<evidence type="ECO:0000256" key="4">
    <source>
        <dbReference type="ARBA" id="ARBA00022660"/>
    </source>
</evidence>
<keyword evidence="10" id="KW-1185">Reference proteome</keyword>
<sequence>MSLHKEICKYIARSSSKPLHKLEFEPTKRKTGALSQIFKKVFFPYYFKFIRAPYERWQFCAMTKFLREHGLMYDDMYSDKDPVIERAISLLPKDIQIKRYRRMLRGTHINFLRLYLHPSEQNYDPYIPYLAPYIEEAKFQLQEEEELLGYHPYDRRLYTGGQTGFGDLEPGMHFLVSIPNLYGAAIPHTIKKK</sequence>
<dbReference type="Proteomes" id="UP000054561">
    <property type="component" value="Unassembled WGS sequence"/>
</dbReference>
<organism evidence="9 10">
    <name type="scientific">Plasmodium fragile</name>
    <dbReference type="NCBI Taxonomy" id="5857"/>
    <lineage>
        <taxon>Eukaryota</taxon>
        <taxon>Sar</taxon>
        <taxon>Alveolata</taxon>
        <taxon>Apicomplexa</taxon>
        <taxon>Aconoidasida</taxon>
        <taxon>Haemosporida</taxon>
        <taxon>Plasmodiidae</taxon>
        <taxon>Plasmodium</taxon>
        <taxon>Plasmodium (Plasmodium)</taxon>
    </lineage>
</organism>
<dbReference type="VEuPathDB" id="PlasmoDB:AK88_04364"/>
<accession>A0A0D9QGB9</accession>
<dbReference type="Pfam" id="PF02271">
    <property type="entry name" value="UCR_14kD"/>
    <property type="match status" value="1"/>
</dbReference>
<keyword evidence="4" id="KW-0679">Respiratory chain</keyword>
<name>A0A0D9QGB9_PLAFR</name>
<dbReference type="GO" id="GO:0045275">
    <property type="term" value="C:respiratory chain complex III"/>
    <property type="evidence" value="ECO:0007669"/>
    <property type="project" value="InterPro"/>
</dbReference>
<reference evidence="9 10" key="1">
    <citation type="submission" date="2014-03" db="EMBL/GenBank/DDBJ databases">
        <title>The Genome Sequence of Plasmodium fragile nilgiri.</title>
        <authorList>
            <consortium name="The Broad Institute Genomics Platform"/>
            <consortium name="The Broad Institute Genome Sequencing Center for Infectious Disease"/>
            <person name="Neafsey D."/>
            <person name="Duraisingh M."/>
            <person name="Young S.K."/>
            <person name="Zeng Q."/>
            <person name="Gargeya S."/>
            <person name="Abouelleil A."/>
            <person name="Alvarado L."/>
            <person name="Chapman S.B."/>
            <person name="Gainer-Dewar J."/>
            <person name="Goldberg J."/>
            <person name="Griggs A."/>
            <person name="Gujja S."/>
            <person name="Hansen M."/>
            <person name="Howarth C."/>
            <person name="Imamovic A."/>
            <person name="Larimer J."/>
            <person name="Pearson M."/>
            <person name="Poon T.W."/>
            <person name="Priest M."/>
            <person name="Roberts A."/>
            <person name="Saif S."/>
            <person name="Shea T."/>
            <person name="Sykes S."/>
            <person name="Wortman J."/>
            <person name="Nusbaum C."/>
            <person name="Birren B."/>
        </authorList>
    </citation>
    <scope>NUCLEOTIDE SEQUENCE [LARGE SCALE GENOMIC DNA]</scope>
    <source>
        <strain evidence="10">nilgiri</strain>
    </source>
</reference>
<evidence type="ECO:0000313" key="10">
    <source>
        <dbReference type="Proteomes" id="UP000054561"/>
    </source>
</evidence>
<evidence type="ECO:0000313" key="9">
    <source>
        <dbReference type="EMBL" id="KJP86033.1"/>
    </source>
</evidence>
<evidence type="ECO:0000256" key="3">
    <source>
        <dbReference type="ARBA" id="ARBA00022448"/>
    </source>
</evidence>
<evidence type="ECO:0000256" key="1">
    <source>
        <dbReference type="ARBA" id="ARBA00004443"/>
    </source>
</evidence>
<dbReference type="Gene3D" id="1.10.1090.10">
    <property type="entry name" value="Cytochrome b-c1 complex subunit 7"/>
    <property type="match status" value="1"/>
</dbReference>
<keyword evidence="5" id="KW-0999">Mitochondrion inner membrane</keyword>
<proteinExistence type="inferred from homology"/>
<dbReference type="PANTHER" id="PTHR12022">
    <property type="entry name" value="UBIQUINOL-CYTOCHROME C REDUCTASE COMPLEX 14 KD PROTEIN"/>
    <property type="match status" value="1"/>
</dbReference>
<dbReference type="EMBL" id="KQ001704">
    <property type="protein sequence ID" value="KJP86033.1"/>
    <property type="molecule type" value="Genomic_DNA"/>
</dbReference>
<dbReference type="GO" id="GO:0005743">
    <property type="term" value="C:mitochondrial inner membrane"/>
    <property type="evidence" value="ECO:0007669"/>
    <property type="project" value="UniProtKB-SubCell"/>
</dbReference>
<keyword evidence="6" id="KW-0249">Electron transport</keyword>
<keyword evidence="8" id="KW-0472">Membrane</keyword>